<evidence type="ECO:0008006" key="3">
    <source>
        <dbReference type="Google" id="ProtNLM"/>
    </source>
</evidence>
<protein>
    <recommendedName>
        <fullName evidence="3">Endonuclease/exonuclease/phosphatase domain-containing protein</fullName>
    </recommendedName>
</protein>
<accession>A0A438FC55</accession>
<evidence type="ECO:0000313" key="2">
    <source>
        <dbReference type="Proteomes" id="UP000288805"/>
    </source>
</evidence>
<gene>
    <name evidence="1" type="ORF">CK203_113876</name>
</gene>
<dbReference type="SUPFAM" id="SSF56219">
    <property type="entry name" value="DNase I-like"/>
    <property type="match status" value="1"/>
</dbReference>
<proteinExistence type="predicted"/>
<comment type="caution">
    <text evidence="1">The sequence shown here is derived from an EMBL/GenBank/DDBJ whole genome shotgun (WGS) entry which is preliminary data.</text>
</comment>
<organism evidence="1 2">
    <name type="scientific">Vitis vinifera</name>
    <name type="common">Grape</name>
    <dbReference type="NCBI Taxonomy" id="29760"/>
    <lineage>
        <taxon>Eukaryota</taxon>
        <taxon>Viridiplantae</taxon>
        <taxon>Streptophyta</taxon>
        <taxon>Embryophyta</taxon>
        <taxon>Tracheophyta</taxon>
        <taxon>Spermatophyta</taxon>
        <taxon>Magnoliopsida</taxon>
        <taxon>eudicotyledons</taxon>
        <taxon>Gunneridae</taxon>
        <taxon>Pentapetalae</taxon>
        <taxon>rosids</taxon>
        <taxon>Vitales</taxon>
        <taxon>Vitaceae</taxon>
        <taxon>Viteae</taxon>
        <taxon>Vitis</taxon>
    </lineage>
</organism>
<dbReference type="PANTHER" id="PTHR33710:SF64">
    <property type="entry name" value="ENDONUCLEASE_EXONUCLEASE_PHOSPHATASE DOMAIN-CONTAINING PROTEIN"/>
    <property type="match status" value="1"/>
</dbReference>
<reference evidence="1 2" key="1">
    <citation type="journal article" date="2018" name="PLoS Genet.">
        <title>Population sequencing reveals clonal diversity and ancestral inbreeding in the grapevine cultivar Chardonnay.</title>
        <authorList>
            <person name="Roach M.J."/>
            <person name="Johnson D.L."/>
            <person name="Bohlmann J."/>
            <person name="van Vuuren H.J."/>
            <person name="Jones S.J."/>
            <person name="Pretorius I.S."/>
            <person name="Schmidt S.A."/>
            <person name="Borneman A.R."/>
        </authorList>
    </citation>
    <scope>NUCLEOTIDE SEQUENCE [LARGE SCALE GENOMIC DNA]</scope>
    <source>
        <strain evidence="2">cv. Chardonnay</strain>
        <tissue evidence="1">Leaf</tissue>
    </source>
</reference>
<dbReference type="Proteomes" id="UP000288805">
    <property type="component" value="Unassembled WGS sequence"/>
</dbReference>
<dbReference type="PANTHER" id="PTHR33710">
    <property type="entry name" value="BNAC02G09200D PROTEIN"/>
    <property type="match status" value="1"/>
</dbReference>
<dbReference type="AlphaFoldDB" id="A0A438FC55"/>
<sequence>MSKLDRFLVSEDWEGHFKGVVQSTLPRPVSDHFPILLDGAGVRKGSVPFRFENMWLKEEGFKDLLKGWWQSLRFNASFSFILAEKLKALKAILKSWNKDVFGKVGVNKKLALDKVDFWDDQEKLRPLSMEELEVRKEAKGEFENGL</sequence>
<dbReference type="InterPro" id="IPR036691">
    <property type="entry name" value="Endo/exonu/phosph_ase_sf"/>
</dbReference>
<name>A0A438FC55_VITVI</name>
<evidence type="ECO:0000313" key="1">
    <source>
        <dbReference type="EMBL" id="RVW57568.1"/>
    </source>
</evidence>
<dbReference type="EMBL" id="QGNW01001052">
    <property type="protein sequence ID" value="RVW57568.1"/>
    <property type="molecule type" value="Genomic_DNA"/>
</dbReference>